<comment type="subcellular location">
    <subcellularLocation>
        <location evidence="5">Cytoplasm</location>
    </subcellularLocation>
</comment>
<dbReference type="InterPro" id="IPR038208">
    <property type="entry name" value="Tscrpt_reg_Crl_sf"/>
</dbReference>
<keyword evidence="4 5" id="KW-0804">Transcription</keyword>
<dbReference type="InterPro" id="IPR009986">
    <property type="entry name" value="Tscrpt_reg_Crl"/>
</dbReference>
<dbReference type="EMBL" id="CP059084">
    <property type="protein sequence ID" value="QTC45534.1"/>
    <property type="molecule type" value="Genomic_DNA"/>
</dbReference>
<feature type="region of interest" description="Essential for activity" evidence="5">
    <location>
        <begin position="99"/>
        <end position="122"/>
    </location>
</feature>
<protein>
    <recommendedName>
        <fullName evidence="5">Sigma factor-binding protein Crl</fullName>
    </recommendedName>
</protein>
<dbReference type="HAMAP" id="MF_01178">
    <property type="entry name" value="Crl"/>
    <property type="match status" value="1"/>
</dbReference>
<evidence type="ECO:0000256" key="4">
    <source>
        <dbReference type="ARBA" id="ARBA00023163"/>
    </source>
</evidence>
<reference evidence="6" key="1">
    <citation type="submission" date="2020-07" db="EMBL/GenBank/DDBJ databases">
        <title>Genome Sequences for Panteoa spp. that cause Center Rot in Onions.</title>
        <authorList>
            <person name="Asselin J.A."/>
            <person name="Helmann T."/>
            <person name="Beer S."/>
            <person name="Stodghill P."/>
        </authorList>
    </citation>
    <scope>NUCLEOTIDE SEQUENCE</scope>
    <source>
        <strain evidence="6">OC5a</strain>
    </source>
</reference>
<proteinExistence type="inferred from homology"/>
<evidence type="ECO:0000313" key="7">
    <source>
        <dbReference type="Proteomes" id="UP000663901"/>
    </source>
</evidence>
<organism evidence="6 7">
    <name type="scientific">Pantoea ananas</name>
    <name type="common">Erwinia uredovora</name>
    <dbReference type="NCBI Taxonomy" id="553"/>
    <lineage>
        <taxon>Bacteria</taxon>
        <taxon>Pseudomonadati</taxon>
        <taxon>Pseudomonadota</taxon>
        <taxon>Gammaproteobacteria</taxon>
        <taxon>Enterobacterales</taxon>
        <taxon>Erwiniaceae</taxon>
        <taxon>Pantoea</taxon>
    </lineage>
</organism>
<evidence type="ECO:0000256" key="5">
    <source>
        <dbReference type="HAMAP-Rule" id="MF_01178"/>
    </source>
</evidence>
<keyword evidence="2 5" id="KW-0805">Transcription regulation</keyword>
<sequence length="133" mass="15507">MTLPSGHPRSRLLKRFTELGPYIRDGKCSENRFFFDCLAACVNVKPAPELREFWGWWMELEAHADHFTYVYHIGLFDKEGDWSVATIKGKDNNARVEETLRNFHGRLKEMLKEFELDLVPASDFDEKPVKLSA</sequence>
<dbReference type="AlphaFoldDB" id="A0A8A4K0Y5"/>
<evidence type="ECO:0000256" key="2">
    <source>
        <dbReference type="ARBA" id="ARBA00023015"/>
    </source>
</evidence>
<name>A0A8A4K0Y5_PANAN</name>
<comment type="similarity">
    <text evidence="5">Belongs to the Crl family.</text>
</comment>
<keyword evidence="3 5" id="KW-0010">Activator</keyword>
<dbReference type="Gene3D" id="3.30.310.230">
    <property type="entry name" value="Sigma factor-binding protein Crl monomer"/>
    <property type="match status" value="1"/>
</dbReference>
<dbReference type="GO" id="GO:0045893">
    <property type="term" value="P:positive regulation of DNA-templated transcription"/>
    <property type="evidence" value="ECO:0007669"/>
    <property type="project" value="UniProtKB-UniRule"/>
</dbReference>
<comment type="function">
    <text evidence="5">Binds to the sigma-S subunit of RNA polymerase, activating expression of sigma-S-regulated genes. Stimulates RNA polymerase holoenzyme formation and may bind to several other sigma factors, such as sigma-70 and sigma-32.</text>
</comment>
<dbReference type="RefSeq" id="WP_015700889.1">
    <property type="nucleotide sequence ID" value="NZ_AP019753.1"/>
</dbReference>
<evidence type="ECO:0000256" key="3">
    <source>
        <dbReference type="ARBA" id="ARBA00023159"/>
    </source>
</evidence>
<dbReference type="Pfam" id="PF07417">
    <property type="entry name" value="Crl"/>
    <property type="match status" value="1"/>
</dbReference>
<keyword evidence="1 5" id="KW-0963">Cytoplasm</keyword>
<evidence type="ECO:0000313" key="6">
    <source>
        <dbReference type="EMBL" id="QTC45534.1"/>
    </source>
</evidence>
<dbReference type="GO" id="GO:0005737">
    <property type="term" value="C:cytoplasm"/>
    <property type="evidence" value="ECO:0007669"/>
    <property type="project" value="UniProtKB-SubCell"/>
</dbReference>
<gene>
    <name evidence="5 6" type="primary">crl</name>
    <name evidence="6" type="ORF">H0Z12_17815</name>
</gene>
<dbReference type="Proteomes" id="UP000663901">
    <property type="component" value="Chromosome"/>
</dbReference>
<accession>A0A8A4K0Y5</accession>
<dbReference type="NCBIfam" id="NF008217">
    <property type="entry name" value="PRK10984.1"/>
    <property type="match status" value="1"/>
</dbReference>
<evidence type="ECO:0000256" key="1">
    <source>
        <dbReference type="ARBA" id="ARBA00022490"/>
    </source>
</evidence>